<dbReference type="PRINTS" id="PR00385">
    <property type="entry name" value="P450"/>
</dbReference>
<evidence type="ECO:0000256" key="8">
    <source>
        <dbReference type="SAM" id="Phobius"/>
    </source>
</evidence>
<dbReference type="OrthoDB" id="1470350at2759"/>
<dbReference type="PRINTS" id="PR00463">
    <property type="entry name" value="EP450I"/>
</dbReference>
<feature type="binding site" description="axial binding residue" evidence="6">
    <location>
        <position position="454"/>
    </location>
    <ligand>
        <name>heme</name>
        <dbReference type="ChEBI" id="CHEBI:30413"/>
    </ligand>
    <ligandPart>
        <name>Fe</name>
        <dbReference type="ChEBI" id="CHEBI:18248"/>
    </ligandPart>
</feature>
<keyword evidence="10" id="KW-1185">Reference proteome</keyword>
<dbReference type="Pfam" id="PF00067">
    <property type="entry name" value="p450"/>
    <property type="match status" value="1"/>
</dbReference>
<dbReference type="InterPro" id="IPR002401">
    <property type="entry name" value="Cyt_P450_E_grp-I"/>
</dbReference>
<keyword evidence="5 6" id="KW-0408">Iron</keyword>
<protein>
    <submittedName>
        <fullName evidence="9">Putative cytochrome p450 protein</fullName>
    </submittedName>
</protein>
<organism evidence="9 10">
    <name type="scientific">Eutypa lata (strain UCR-EL1)</name>
    <name type="common">Grapevine dieback disease fungus</name>
    <name type="synonym">Eutypa armeniacae</name>
    <dbReference type="NCBI Taxonomy" id="1287681"/>
    <lineage>
        <taxon>Eukaryota</taxon>
        <taxon>Fungi</taxon>
        <taxon>Dikarya</taxon>
        <taxon>Ascomycota</taxon>
        <taxon>Pezizomycotina</taxon>
        <taxon>Sordariomycetes</taxon>
        <taxon>Xylariomycetidae</taxon>
        <taxon>Xylariales</taxon>
        <taxon>Diatrypaceae</taxon>
        <taxon>Eutypa</taxon>
    </lineage>
</organism>
<feature type="transmembrane region" description="Helical" evidence="8">
    <location>
        <begin position="26"/>
        <end position="48"/>
    </location>
</feature>
<dbReference type="InterPro" id="IPR001128">
    <property type="entry name" value="Cyt_P450"/>
</dbReference>
<keyword evidence="7" id="KW-0560">Oxidoreductase</keyword>
<evidence type="ECO:0000256" key="7">
    <source>
        <dbReference type="RuleBase" id="RU000461"/>
    </source>
</evidence>
<dbReference type="eggNOG" id="KOG0157">
    <property type="taxonomic scope" value="Eukaryota"/>
</dbReference>
<proteinExistence type="inferred from homology"/>
<dbReference type="InterPro" id="IPR036396">
    <property type="entry name" value="Cyt_P450_sf"/>
</dbReference>
<evidence type="ECO:0000256" key="4">
    <source>
        <dbReference type="ARBA" id="ARBA00022723"/>
    </source>
</evidence>
<dbReference type="Gene3D" id="1.10.630.10">
    <property type="entry name" value="Cytochrome P450"/>
    <property type="match status" value="1"/>
</dbReference>
<dbReference type="SUPFAM" id="SSF48264">
    <property type="entry name" value="Cytochrome P450"/>
    <property type="match status" value="1"/>
</dbReference>
<dbReference type="PANTHER" id="PTHR24305">
    <property type="entry name" value="CYTOCHROME P450"/>
    <property type="match status" value="1"/>
</dbReference>
<dbReference type="AlphaFoldDB" id="M7TPW4"/>
<dbReference type="PANTHER" id="PTHR24305:SF210">
    <property type="entry name" value="CYTOCHROME P450 MONOOXYGENASE ASQL-RELATED"/>
    <property type="match status" value="1"/>
</dbReference>
<dbReference type="KEGG" id="ela:UCREL1_994"/>
<evidence type="ECO:0000256" key="1">
    <source>
        <dbReference type="ARBA" id="ARBA00001971"/>
    </source>
</evidence>
<dbReference type="PROSITE" id="PS00086">
    <property type="entry name" value="CYTOCHROME_P450"/>
    <property type="match status" value="1"/>
</dbReference>
<dbReference type="InterPro" id="IPR017972">
    <property type="entry name" value="Cyt_P450_CS"/>
</dbReference>
<comment type="similarity">
    <text evidence="2 7">Belongs to the cytochrome P450 family.</text>
</comment>
<evidence type="ECO:0000313" key="10">
    <source>
        <dbReference type="Proteomes" id="UP000012174"/>
    </source>
</evidence>
<sequence length="516" mass="59010">MEGENTLEQPSGLISRFIDLLNPNTVVIGLVAGFTLYWVGSIIYYAYFHPLSKYPGPRLWAITRLPYAFYLQRGRLPQTVKALHDKYGTIIRIAPDELSFIEGSAWKDIYQPRAGHGPFDKWSMYLNPAVNGAYSILTSPTLQGHARIKRQLNHGFSDKALQAQEGMFQGHADLFISRIHDVIESGKKNLDMHQWYAWVTSDIMGDLVFGESFGCLEDSKDHRWISILIQQFTSVVTITSFRFFALPRKLLQMYMPDRILERPREIHEYAVEKVNKRISRDTERPDFMYYMQRENKDNTQMSREEIDTTLSALVVAGGETTATFLSGITFCLVQHPEVLHKLENEVRTAFKSEDEINAVSTNKLVYFNACVKEGLRLTPAVPFGHPRTVPPGGDEVCGKRLPGGTKVTIMAYAMYRSEHNFKNPKTFDPERWLNWNGYDDQSAYEPFSLGPRNCIGKNLALVELKIILARAIFNFNFSLPEGKSDMGWEWGDQNIYMLWKCEPMVVQVTNARKGVA</sequence>
<dbReference type="InterPro" id="IPR050121">
    <property type="entry name" value="Cytochrome_P450_monoxygenase"/>
</dbReference>
<evidence type="ECO:0000256" key="6">
    <source>
        <dbReference type="PIRSR" id="PIRSR602401-1"/>
    </source>
</evidence>
<reference evidence="10" key="1">
    <citation type="journal article" date="2013" name="Genome Announc.">
        <title>Draft genome sequence of the grapevine dieback fungus Eutypa lata UCR-EL1.</title>
        <authorList>
            <person name="Blanco-Ulate B."/>
            <person name="Rolshausen P.E."/>
            <person name="Cantu D."/>
        </authorList>
    </citation>
    <scope>NUCLEOTIDE SEQUENCE [LARGE SCALE GENOMIC DNA]</scope>
    <source>
        <strain evidence="10">UCR-EL1</strain>
    </source>
</reference>
<keyword evidence="8" id="KW-1133">Transmembrane helix</keyword>
<dbReference type="GO" id="GO:0004497">
    <property type="term" value="F:monooxygenase activity"/>
    <property type="evidence" value="ECO:0007669"/>
    <property type="project" value="UniProtKB-KW"/>
</dbReference>
<dbReference type="OMA" id="DSKYHPW"/>
<dbReference type="GO" id="GO:0020037">
    <property type="term" value="F:heme binding"/>
    <property type="evidence" value="ECO:0007669"/>
    <property type="project" value="InterPro"/>
</dbReference>
<comment type="cofactor">
    <cofactor evidence="1 6">
        <name>heme</name>
        <dbReference type="ChEBI" id="CHEBI:30413"/>
    </cofactor>
</comment>
<dbReference type="HOGENOM" id="CLU_001570_14_11_1"/>
<accession>M7TPW4</accession>
<dbReference type="CDD" id="cd11058">
    <property type="entry name" value="CYP60B-like"/>
    <property type="match status" value="1"/>
</dbReference>
<keyword evidence="8" id="KW-0472">Membrane</keyword>
<evidence type="ECO:0000256" key="5">
    <source>
        <dbReference type="ARBA" id="ARBA00023004"/>
    </source>
</evidence>
<name>M7TPW4_EUTLA</name>
<evidence type="ECO:0000256" key="2">
    <source>
        <dbReference type="ARBA" id="ARBA00010617"/>
    </source>
</evidence>
<dbReference type="GO" id="GO:0016705">
    <property type="term" value="F:oxidoreductase activity, acting on paired donors, with incorporation or reduction of molecular oxygen"/>
    <property type="evidence" value="ECO:0007669"/>
    <property type="project" value="InterPro"/>
</dbReference>
<keyword evidence="3 6" id="KW-0349">Heme</keyword>
<dbReference type="EMBL" id="KB705553">
    <property type="protein sequence ID" value="EMR71951.1"/>
    <property type="molecule type" value="Genomic_DNA"/>
</dbReference>
<keyword evidence="7" id="KW-0503">Monooxygenase</keyword>
<evidence type="ECO:0000256" key="3">
    <source>
        <dbReference type="ARBA" id="ARBA00022617"/>
    </source>
</evidence>
<dbReference type="Proteomes" id="UP000012174">
    <property type="component" value="Unassembled WGS sequence"/>
</dbReference>
<dbReference type="GO" id="GO:0005506">
    <property type="term" value="F:iron ion binding"/>
    <property type="evidence" value="ECO:0007669"/>
    <property type="project" value="InterPro"/>
</dbReference>
<keyword evidence="4 6" id="KW-0479">Metal-binding</keyword>
<keyword evidence="8" id="KW-0812">Transmembrane</keyword>
<gene>
    <name evidence="9" type="ORF">UCREL1_994</name>
</gene>
<evidence type="ECO:0000313" key="9">
    <source>
        <dbReference type="EMBL" id="EMR71951.1"/>
    </source>
</evidence>